<reference evidence="3" key="1">
    <citation type="journal article" date="2019" name="Int. J. Syst. Evol. Microbiol.">
        <title>The Global Catalogue of Microorganisms (GCM) 10K type strain sequencing project: providing services to taxonomists for standard genome sequencing and annotation.</title>
        <authorList>
            <consortium name="The Broad Institute Genomics Platform"/>
            <consortium name="The Broad Institute Genome Sequencing Center for Infectious Disease"/>
            <person name="Wu L."/>
            <person name="Ma J."/>
        </authorList>
    </citation>
    <scope>NUCLEOTIDE SEQUENCE [LARGE SCALE GENOMIC DNA]</scope>
    <source>
        <strain evidence="3">CCUG 36956</strain>
    </source>
</reference>
<gene>
    <name evidence="2" type="ORF">ACFQO0_14450</name>
</gene>
<accession>A0ABW2J9R0</accession>
<dbReference type="EMBL" id="JBHTCC010000003">
    <property type="protein sequence ID" value="MFC7299640.1"/>
    <property type="molecule type" value="Genomic_DNA"/>
</dbReference>
<proteinExistence type="predicted"/>
<organism evidence="2 3">
    <name type="scientific">Herminiimonas aquatilis</name>
    <dbReference type="NCBI Taxonomy" id="345342"/>
    <lineage>
        <taxon>Bacteria</taxon>
        <taxon>Pseudomonadati</taxon>
        <taxon>Pseudomonadota</taxon>
        <taxon>Betaproteobacteria</taxon>
        <taxon>Burkholderiales</taxon>
        <taxon>Oxalobacteraceae</taxon>
        <taxon>Herminiimonas</taxon>
    </lineage>
</organism>
<feature type="transmembrane region" description="Helical" evidence="1">
    <location>
        <begin position="133"/>
        <end position="154"/>
    </location>
</feature>
<comment type="caution">
    <text evidence="2">The sequence shown here is derived from an EMBL/GenBank/DDBJ whole genome shotgun (WGS) entry which is preliminary data.</text>
</comment>
<evidence type="ECO:0000256" key="1">
    <source>
        <dbReference type="SAM" id="Phobius"/>
    </source>
</evidence>
<feature type="transmembrane region" description="Helical" evidence="1">
    <location>
        <begin position="96"/>
        <end position="113"/>
    </location>
</feature>
<keyword evidence="1" id="KW-0812">Transmembrane</keyword>
<protein>
    <submittedName>
        <fullName evidence="2">DUF2214 domain-containing protein</fullName>
    </submittedName>
</protein>
<sequence length="160" mass="17104">MTGFLQAIAGWPGAVFLQEYWVAYLVVNAAHILGIGLLLGAILPLDLLLLRSTHRRDLPILGPFLVRAAATGAALAVTTGLCLFSVKPVEYAENPAFLFKAVLLVLAICNIALQHRGESFDAALRSGQPSVRVQALAAVSAILWLSVLIAGRWIGFVETM</sequence>
<evidence type="ECO:0000313" key="3">
    <source>
        <dbReference type="Proteomes" id="UP001596379"/>
    </source>
</evidence>
<dbReference type="Proteomes" id="UP001596379">
    <property type="component" value="Unassembled WGS sequence"/>
</dbReference>
<feature type="transmembrane region" description="Helical" evidence="1">
    <location>
        <begin position="64"/>
        <end position="84"/>
    </location>
</feature>
<evidence type="ECO:0000313" key="2">
    <source>
        <dbReference type="EMBL" id="MFC7299640.1"/>
    </source>
</evidence>
<name>A0ABW2J9R0_9BURK</name>
<keyword evidence="3" id="KW-1185">Reference proteome</keyword>
<keyword evidence="1" id="KW-1133">Transmembrane helix</keyword>
<keyword evidence="1" id="KW-0472">Membrane</keyword>
<dbReference type="RefSeq" id="WP_382235814.1">
    <property type="nucleotide sequence ID" value="NZ_JBHTCC010000003.1"/>
</dbReference>
<feature type="transmembrane region" description="Helical" evidence="1">
    <location>
        <begin position="20"/>
        <end position="43"/>
    </location>
</feature>